<keyword evidence="1" id="KW-1133">Transmembrane helix</keyword>
<keyword evidence="3" id="KW-1185">Reference proteome</keyword>
<dbReference type="EMBL" id="JRRC01483862">
    <property type="protein sequence ID" value="KHG07865.1"/>
    <property type="molecule type" value="Genomic_DNA"/>
</dbReference>
<keyword evidence="1" id="KW-0812">Transmembrane</keyword>
<name>A0A0B0N4Z4_GOSAR</name>
<keyword evidence="1" id="KW-0472">Membrane</keyword>
<proteinExistence type="predicted"/>
<accession>A0A0B0N4Z4</accession>
<dbReference type="AlphaFoldDB" id="A0A0B0N4Z4"/>
<feature type="transmembrane region" description="Helical" evidence="1">
    <location>
        <begin position="48"/>
        <end position="69"/>
    </location>
</feature>
<evidence type="ECO:0000313" key="2">
    <source>
        <dbReference type="EMBL" id="KHG07865.1"/>
    </source>
</evidence>
<gene>
    <name evidence="2" type="ORF">F383_35162</name>
</gene>
<protein>
    <submittedName>
        <fullName evidence="2">Uncharacterized protein</fullName>
    </submittedName>
</protein>
<evidence type="ECO:0000313" key="3">
    <source>
        <dbReference type="Proteomes" id="UP000032142"/>
    </source>
</evidence>
<evidence type="ECO:0000256" key="1">
    <source>
        <dbReference type="SAM" id="Phobius"/>
    </source>
</evidence>
<organism evidence="2 3">
    <name type="scientific">Gossypium arboreum</name>
    <name type="common">Tree cotton</name>
    <name type="synonym">Gossypium nanking</name>
    <dbReference type="NCBI Taxonomy" id="29729"/>
    <lineage>
        <taxon>Eukaryota</taxon>
        <taxon>Viridiplantae</taxon>
        <taxon>Streptophyta</taxon>
        <taxon>Embryophyta</taxon>
        <taxon>Tracheophyta</taxon>
        <taxon>Spermatophyta</taxon>
        <taxon>Magnoliopsida</taxon>
        <taxon>eudicotyledons</taxon>
        <taxon>Gunneridae</taxon>
        <taxon>Pentapetalae</taxon>
        <taxon>rosids</taxon>
        <taxon>malvids</taxon>
        <taxon>Malvales</taxon>
        <taxon>Malvaceae</taxon>
        <taxon>Malvoideae</taxon>
        <taxon>Gossypium</taxon>
    </lineage>
</organism>
<reference evidence="3" key="1">
    <citation type="submission" date="2014-09" db="EMBL/GenBank/DDBJ databases">
        <authorList>
            <person name="Mudge J."/>
            <person name="Ramaraj T."/>
            <person name="Lindquist I.E."/>
            <person name="Bharti A.K."/>
            <person name="Sundararajan A."/>
            <person name="Cameron C.T."/>
            <person name="Woodward J.E."/>
            <person name="May G.D."/>
            <person name="Brubaker C."/>
            <person name="Broadhvest J."/>
            <person name="Wilkins T.A."/>
        </authorList>
    </citation>
    <scope>NUCLEOTIDE SEQUENCE</scope>
    <source>
        <strain evidence="3">cv. AKA8401</strain>
    </source>
</reference>
<sequence length="71" mass="7859">MEFGPRPGKEQDFGVNRINCPYFVPSIANPTWELKNVGGSITLSNGHLGIVSLNILSMVCIGTWSFCYMSY</sequence>
<dbReference type="Proteomes" id="UP000032142">
    <property type="component" value="Unassembled WGS sequence"/>
</dbReference>
<comment type="caution">
    <text evidence="2">The sequence shown here is derived from an EMBL/GenBank/DDBJ whole genome shotgun (WGS) entry which is preliminary data.</text>
</comment>